<accession>A0A0A3HX60</accession>
<protein>
    <submittedName>
        <fullName evidence="2">Protein EcsB</fullName>
    </submittedName>
</protein>
<dbReference type="InterPro" id="IPR010288">
    <property type="entry name" value="EcsB_ABC"/>
</dbReference>
<dbReference type="GO" id="GO:0016020">
    <property type="term" value="C:membrane"/>
    <property type="evidence" value="ECO:0007669"/>
    <property type="project" value="InterPro"/>
</dbReference>
<organism evidence="2 3">
    <name type="scientific">Ureibacillus sinduriensis BLB-1 = JCM 15800</name>
    <dbReference type="NCBI Taxonomy" id="1384057"/>
    <lineage>
        <taxon>Bacteria</taxon>
        <taxon>Bacillati</taxon>
        <taxon>Bacillota</taxon>
        <taxon>Bacilli</taxon>
        <taxon>Bacillales</taxon>
        <taxon>Caryophanaceae</taxon>
        <taxon>Ureibacillus</taxon>
    </lineage>
</organism>
<sequence length="399" mass="45934">MNNLQDVWSKRFNHYMTEVQKYMRFVFTGHLAIVLVFVIGAVGYQYSEWLKVVDATFPAEWIVALAIGFLLALSRPVTLLREPDQVYLLPLESKMTTYFSSALKWTFWSQIGLAIVIYIVAIPLLKAVTELSSGQIWLCVAVIIVLKYLNVHIEFNYRYANRGASLSIDRMARGVLSILTIQSALTEGYSYVIIFIILLFVYNRTLAKKVKIQPIPYEHFVKVEQNRMMGFYRFANYFTDVPHLHGSIRRRGWLNFIYSIVQHNQNGTQSYLVYRTFIRTDDHFYLWVRLTAISGLIALLVNIPIVTWVVAGALSFATTIQLKYALLSSGDFRMDRLYPVHGSQRKNAVRKVLRLFMVIQAIIVMLCSVGQPLFFVTGILIVAVGELTFLMTKDPSREY</sequence>
<dbReference type="Pfam" id="PF05975">
    <property type="entry name" value="EcsB"/>
    <property type="match status" value="1"/>
</dbReference>
<dbReference type="eggNOG" id="COG4473">
    <property type="taxonomic scope" value="Bacteria"/>
</dbReference>
<dbReference type="Proteomes" id="UP000030408">
    <property type="component" value="Unassembled WGS sequence"/>
</dbReference>
<feature type="transmembrane region" description="Helical" evidence="1">
    <location>
        <begin position="22"/>
        <end position="43"/>
    </location>
</feature>
<proteinExistence type="predicted"/>
<feature type="transmembrane region" description="Helical" evidence="1">
    <location>
        <begin position="55"/>
        <end position="73"/>
    </location>
</feature>
<dbReference type="PIRSF" id="PIRSF037259">
    <property type="entry name" value="EcsB_ABC"/>
    <property type="match status" value="1"/>
</dbReference>
<evidence type="ECO:0000313" key="2">
    <source>
        <dbReference type="EMBL" id="KGR75775.1"/>
    </source>
</evidence>
<keyword evidence="3" id="KW-1185">Reference proteome</keyword>
<feature type="transmembrane region" description="Helical" evidence="1">
    <location>
        <begin position="372"/>
        <end position="391"/>
    </location>
</feature>
<dbReference type="OrthoDB" id="2447941at2"/>
<reference evidence="2 3" key="1">
    <citation type="submission" date="2014-02" db="EMBL/GenBank/DDBJ databases">
        <title>Draft genome sequence of Lysinibacillus sinduriensis JCM 15800.</title>
        <authorList>
            <person name="Zhang F."/>
            <person name="Wang G."/>
            <person name="Zhang L."/>
        </authorList>
    </citation>
    <scope>NUCLEOTIDE SEQUENCE [LARGE SCALE GENOMIC DNA]</scope>
    <source>
        <strain evidence="2 3">JCM 15800</strain>
    </source>
</reference>
<keyword evidence="1" id="KW-1133">Transmembrane helix</keyword>
<feature type="transmembrane region" description="Helical" evidence="1">
    <location>
        <begin position="175"/>
        <end position="202"/>
    </location>
</feature>
<dbReference type="RefSeq" id="WP_036200308.1">
    <property type="nucleotide sequence ID" value="NZ_AVCY01000007.1"/>
</dbReference>
<keyword evidence="1" id="KW-0812">Transmembrane</keyword>
<dbReference type="STRING" id="1384057.CD33_09740"/>
<dbReference type="AlphaFoldDB" id="A0A0A3HX60"/>
<keyword evidence="1" id="KW-0472">Membrane</keyword>
<gene>
    <name evidence="2" type="ORF">CD33_09740</name>
</gene>
<name>A0A0A3HX60_9BACL</name>
<comment type="caution">
    <text evidence="2">The sequence shown here is derived from an EMBL/GenBank/DDBJ whole genome shotgun (WGS) entry which is preliminary data.</text>
</comment>
<feature type="transmembrane region" description="Helical" evidence="1">
    <location>
        <begin position="284"/>
        <end position="301"/>
    </location>
</feature>
<feature type="transmembrane region" description="Helical" evidence="1">
    <location>
        <begin position="307"/>
        <end position="327"/>
    </location>
</feature>
<feature type="transmembrane region" description="Helical" evidence="1">
    <location>
        <begin position="105"/>
        <end position="124"/>
    </location>
</feature>
<evidence type="ECO:0000313" key="3">
    <source>
        <dbReference type="Proteomes" id="UP000030408"/>
    </source>
</evidence>
<feature type="transmembrane region" description="Helical" evidence="1">
    <location>
        <begin position="136"/>
        <end position="155"/>
    </location>
</feature>
<evidence type="ECO:0000256" key="1">
    <source>
        <dbReference type="SAM" id="Phobius"/>
    </source>
</evidence>
<dbReference type="EMBL" id="JPVO01000049">
    <property type="protein sequence ID" value="KGR75775.1"/>
    <property type="molecule type" value="Genomic_DNA"/>
</dbReference>